<dbReference type="STRING" id="177437.HRM2_23720"/>
<dbReference type="SUPFAM" id="SSF55729">
    <property type="entry name" value="Acyl-CoA N-acyltransferases (Nat)"/>
    <property type="match status" value="2"/>
</dbReference>
<name>C0QFP9_DESAH</name>
<dbReference type="PANTHER" id="PTHR41373">
    <property type="entry name" value="DUF2156 DOMAIN-CONTAINING PROTEIN"/>
    <property type="match status" value="1"/>
</dbReference>
<protein>
    <recommendedName>
        <fullName evidence="1">Phosphatidylglycerol lysyltransferase C-terminal domain-containing protein</fullName>
    </recommendedName>
</protein>
<dbReference type="PIRSF" id="PIRSF018688">
    <property type="entry name" value="UCP018688"/>
    <property type="match status" value="1"/>
</dbReference>
<keyword evidence="3" id="KW-1185">Reference proteome</keyword>
<accession>C0QFP9</accession>
<organism evidence="2 3">
    <name type="scientific">Desulforapulum autotrophicum (strain ATCC 43914 / DSM 3382 / VKM B-1955 / HRM2)</name>
    <name type="common">Desulfobacterium autotrophicum</name>
    <dbReference type="NCBI Taxonomy" id="177437"/>
    <lineage>
        <taxon>Bacteria</taxon>
        <taxon>Pseudomonadati</taxon>
        <taxon>Thermodesulfobacteriota</taxon>
        <taxon>Desulfobacteria</taxon>
        <taxon>Desulfobacterales</taxon>
        <taxon>Desulfobacteraceae</taxon>
        <taxon>Desulforapulum</taxon>
    </lineage>
</organism>
<dbReference type="InterPro" id="IPR016181">
    <property type="entry name" value="Acyl_CoA_acyltransferase"/>
</dbReference>
<feature type="domain" description="Phosphatidylglycerol lysyltransferase C-terminal" evidence="1">
    <location>
        <begin position="26"/>
        <end position="291"/>
    </location>
</feature>
<dbReference type="InterPro" id="IPR016732">
    <property type="entry name" value="UCP018688"/>
</dbReference>
<dbReference type="AlphaFoldDB" id="C0QFP9"/>
<dbReference type="HOGENOM" id="CLU_058411_0_0_7"/>
<reference evidence="2 3" key="1">
    <citation type="journal article" date="2009" name="Environ. Microbiol.">
        <title>Genome sequence of Desulfobacterium autotrophicum HRM2, a marine sulfate reducer oxidizing organic carbon completely to carbon dioxide.</title>
        <authorList>
            <person name="Strittmatter A.W."/>
            <person name="Liesegang H."/>
            <person name="Rabus R."/>
            <person name="Decker I."/>
            <person name="Amann J."/>
            <person name="Andres S."/>
            <person name="Henne A."/>
            <person name="Fricke W.F."/>
            <person name="Martinez-Arias R."/>
            <person name="Bartels D."/>
            <person name="Goesmann A."/>
            <person name="Krause L."/>
            <person name="Puehler A."/>
            <person name="Klenk H.P."/>
            <person name="Richter M."/>
            <person name="Schuler M."/>
            <person name="Gloeckner F.O."/>
            <person name="Meyerdierks A."/>
            <person name="Gottschalk G."/>
            <person name="Amann R."/>
        </authorList>
    </citation>
    <scope>NUCLEOTIDE SEQUENCE [LARGE SCALE GENOMIC DNA]</scope>
    <source>
        <strain evidence="3">ATCC 43914 / DSM 3382 / HRM2</strain>
    </source>
</reference>
<proteinExistence type="predicted"/>
<evidence type="ECO:0000313" key="3">
    <source>
        <dbReference type="Proteomes" id="UP000000442"/>
    </source>
</evidence>
<dbReference type="Pfam" id="PF09924">
    <property type="entry name" value="LPG_synthase_C"/>
    <property type="match status" value="1"/>
</dbReference>
<dbReference type="InterPro" id="IPR024320">
    <property type="entry name" value="LPG_synthase_C"/>
</dbReference>
<gene>
    <name evidence="2" type="ordered locus">HRM2_23720</name>
</gene>
<dbReference type="Proteomes" id="UP000000442">
    <property type="component" value="Chromosome"/>
</dbReference>
<evidence type="ECO:0000259" key="1">
    <source>
        <dbReference type="Pfam" id="PF09924"/>
    </source>
</evidence>
<evidence type="ECO:0000313" key="2">
    <source>
        <dbReference type="EMBL" id="ACN15467.1"/>
    </source>
</evidence>
<dbReference type="KEGG" id="dat:HRM2_23720"/>
<sequence>MVTIPYYPMSVNVNLGLRPMLHPMFKTLSQGISEFTFANLYLFRNSHGYTVSMVETGRDQSNEPLIVITGKDDGHPFFMLPFGIPDREVLDRLFQTHRVLKCVSVTQVDHFAHGAFKVVEDRDNFDYLYLQAKLANLDGRKYHKKRNLIKAFVRDHEYEGRPLLDEYIPHALEVLDQWRENREDDGDYIAAREALEKCNDLQLCGGVYYVGGRPVAYSLGEELACGTSFVVHFEKAVPGYKGLWQFVNQAFASILTDYYTTVNREQDLGNAGLRKAKMSYQPSGFVKKYRVTRSIEQTG</sequence>
<dbReference type="eggNOG" id="COG4866">
    <property type="taxonomic scope" value="Bacteria"/>
</dbReference>
<dbReference type="EMBL" id="CP001087">
    <property type="protein sequence ID" value="ACN15467.1"/>
    <property type="molecule type" value="Genomic_DNA"/>
</dbReference>
<dbReference type="PANTHER" id="PTHR41373:SF1">
    <property type="entry name" value="PHOSPHATIDYLGLYCEROL LYSYLTRANSFERASE C-TERMINAL DOMAIN-CONTAINING PROTEIN"/>
    <property type="match status" value="1"/>
</dbReference>
<dbReference type="Gene3D" id="3.40.630.30">
    <property type="match status" value="1"/>
</dbReference>